<protein>
    <submittedName>
        <fullName evidence="7">Major facilitator superfamily protein</fullName>
    </submittedName>
</protein>
<feature type="transmembrane region" description="Helical" evidence="6">
    <location>
        <begin position="250"/>
        <end position="269"/>
    </location>
</feature>
<keyword evidence="4 6" id="KW-1133">Transmembrane helix</keyword>
<dbReference type="PANTHER" id="PTHR23513:SF11">
    <property type="entry name" value="STAPHYLOFERRIN A TRANSPORTER"/>
    <property type="match status" value="1"/>
</dbReference>
<feature type="transmembrane region" description="Helical" evidence="6">
    <location>
        <begin position="371"/>
        <end position="391"/>
    </location>
</feature>
<evidence type="ECO:0000256" key="3">
    <source>
        <dbReference type="ARBA" id="ARBA00022692"/>
    </source>
</evidence>
<dbReference type="Pfam" id="PF07690">
    <property type="entry name" value="MFS_1"/>
    <property type="match status" value="1"/>
</dbReference>
<organism evidence="7 8">
    <name type="scientific">Planktotalea frisia</name>
    <dbReference type="NCBI Taxonomy" id="696762"/>
    <lineage>
        <taxon>Bacteria</taxon>
        <taxon>Pseudomonadati</taxon>
        <taxon>Pseudomonadota</taxon>
        <taxon>Alphaproteobacteria</taxon>
        <taxon>Rhodobacterales</taxon>
        <taxon>Paracoccaceae</taxon>
        <taxon>Planktotalea</taxon>
    </lineage>
</organism>
<accession>A0A1L9NVS2</accession>
<dbReference type="InterPro" id="IPR011701">
    <property type="entry name" value="MFS"/>
</dbReference>
<evidence type="ECO:0000256" key="6">
    <source>
        <dbReference type="SAM" id="Phobius"/>
    </source>
</evidence>
<evidence type="ECO:0000256" key="5">
    <source>
        <dbReference type="ARBA" id="ARBA00023136"/>
    </source>
</evidence>
<feature type="transmembrane region" description="Helical" evidence="6">
    <location>
        <begin position="281"/>
        <end position="297"/>
    </location>
</feature>
<dbReference type="EMBL" id="MLCB01000148">
    <property type="protein sequence ID" value="OJI93282.1"/>
    <property type="molecule type" value="Genomic_DNA"/>
</dbReference>
<keyword evidence="5 6" id="KW-0472">Membrane</keyword>
<keyword evidence="8" id="KW-1185">Reference proteome</keyword>
<evidence type="ECO:0000313" key="7">
    <source>
        <dbReference type="EMBL" id="OJI93282.1"/>
    </source>
</evidence>
<dbReference type="AlphaFoldDB" id="A0A1L9NVS2"/>
<feature type="transmembrane region" description="Helical" evidence="6">
    <location>
        <begin position="43"/>
        <end position="63"/>
    </location>
</feature>
<name>A0A1L9NVS2_9RHOB</name>
<keyword evidence="2" id="KW-1003">Cell membrane</keyword>
<dbReference type="GO" id="GO:0022857">
    <property type="term" value="F:transmembrane transporter activity"/>
    <property type="evidence" value="ECO:0007669"/>
    <property type="project" value="InterPro"/>
</dbReference>
<proteinExistence type="predicted"/>
<dbReference type="RefSeq" id="WP_072631022.1">
    <property type="nucleotide sequence ID" value="NZ_MLCB01000148.1"/>
</dbReference>
<dbReference type="Gene3D" id="1.20.1250.20">
    <property type="entry name" value="MFS general substrate transporter like domains"/>
    <property type="match status" value="1"/>
</dbReference>
<evidence type="ECO:0000256" key="2">
    <source>
        <dbReference type="ARBA" id="ARBA00022475"/>
    </source>
</evidence>
<feature type="transmembrane region" description="Helical" evidence="6">
    <location>
        <begin position="100"/>
        <end position="122"/>
    </location>
</feature>
<evidence type="ECO:0000313" key="8">
    <source>
        <dbReference type="Proteomes" id="UP000184514"/>
    </source>
</evidence>
<dbReference type="OrthoDB" id="7704094at2"/>
<dbReference type="InterPro" id="IPR036259">
    <property type="entry name" value="MFS_trans_sf"/>
</dbReference>
<evidence type="ECO:0000256" key="4">
    <source>
        <dbReference type="ARBA" id="ARBA00022989"/>
    </source>
</evidence>
<keyword evidence="3 6" id="KW-0812">Transmembrane</keyword>
<sequence length="397" mass="43302">MSYLSNRFIGSYWFWHWGEGFQTVLFTWYMSIHLNLSATEIGFYQALVLSPFLIFTIMGGVLTDRIGARLSYTISTLIFAGILISYGVFDHSFGYVPKVFFLYCVLAGIVSAVSNPAIDTFIPEATPKPAQSNALLAATTHNLAKLTGTISALALPFLLAMGGFVVNGVLMALSALLLHGHAKDVTRSRRKVQPHLSKRVLPRLFAQYRDCPENLDILLGSVLLGLVIVPAGYILWPLILRENFAEYGNWIALMNISSWIGAIAITAFFTRLSDAITRPGLAALCIWGLYGFGILALTLVNSYAMLCFLIMCLGGVKVGKALVYGKYLHNAPNEERGVLITVDQTAFWGLATLGTFCMGALVDQIGLNETIYVASGVVLCGVTLLALRGHLLRMTPA</sequence>
<gene>
    <name evidence="7" type="ORF">PFRI_24790</name>
</gene>
<reference evidence="7 8" key="1">
    <citation type="submission" date="2016-10" db="EMBL/GenBank/DDBJ databases">
        <title>Genome sequence of Planktotalea frisia SH6-1.</title>
        <authorList>
            <person name="Poehlein A."/>
            <person name="Bakenhus I."/>
            <person name="Voget S."/>
            <person name="Brinkhoff T."/>
            <person name="Simon M."/>
        </authorList>
    </citation>
    <scope>NUCLEOTIDE SEQUENCE [LARGE SCALE GENOMIC DNA]</scope>
    <source>
        <strain evidence="7 8">SH6-1</strain>
    </source>
</reference>
<dbReference type="Proteomes" id="UP000184514">
    <property type="component" value="Unassembled WGS sequence"/>
</dbReference>
<dbReference type="GO" id="GO:0005886">
    <property type="term" value="C:plasma membrane"/>
    <property type="evidence" value="ECO:0007669"/>
    <property type="project" value="UniProtKB-SubCell"/>
</dbReference>
<feature type="transmembrane region" description="Helical" evidence="6">
    <location>
        <begin position="70"/>
        <end position="88"/>
    </location>
</feature>
<dbReference type="SUPFAM" id="SSF103473">
    <property type="entry name" value="MFS general substrate transporter"/>
    <property type="match status" value="1"/>
</dbReference>
<feature type="transmembrane region" description="Helical" evidence="6">
    <location>
        <begin position="217"/>
        <end position="238"/>
    </location>
</feature>
<comment type="subcellular location">
    <subcellularLocation>
        <location evidence="1">Cell membrane</location>
        <topology evidence="1">Multi-pass membrane protein</topology>
    </subcellularLocation>
</comment>
<feature type="transmembrane region" description="Helical" evidence="6">
    <location>
        <begin position="12"/>
        <end position="31"/>
    </location>
</feature>
<dbReference type="STRING" id="696762.PFRI_24790"/>
<dbReference type="PANTHER" id="PTHR23513">
    <property type="entry name" value="INTEGRAL MEMBRANE EFFLUX PROTEIN-RELATED"/>
    <property type="match status" value="1"/>
</dbReference>
<feature type="transmembrane region" description="Helical" evidence="6">
    <location>
        <begin position="345"/>
        <end position="365"/>
    </location>
</feature>
<comment type="caution">
    <text evidence="7">The sequence shown here is derived from an EMBL/GenBank/DDBJ whole genome shotgun (WGS) entry which is preliminary data.</text>
</comment>
<evidence type="ECO:0000256" key="1">
    <source>
        <dbReference type="ARBA" id="ARBA00004651"/>
    </source>
</evidence>